<protein>
    <recommendedName>
        <fullName evidence="4">Tripartite tricarboxylate transporter TctB family</fullName>
    </recommendedName>
</protein>
<keyword evidence="1" id="KW-0812">Transmembrane</keyword>
<keyword evidence="1" id="KW-1133">Transmembrane helix</keyword>
<dbReference type="EMBL" id="CP007142">
    <property type="protein sequence ID" value="AJQ97661.1"/>
    <property type="molecule type" value="Genomic_DNA"/>
</dbReference>
<sequence>MSDSKRSGLIFLFVLLIAAGLIVSYPEQTVAVNTSRGWFTRPQVAPLFGLSILLLFSFLQFVLTLKDSMRLKLFSIDTLINTIGEYKGVLLMACLFLLYIASIEYLGFFLSTLLFVHTLLWLSRLLNRFWSVAAWLTVIAVVLIFRVGVNIWFPDVALYELLFDGKVLWFMNSYL</sequence>
<keyword evidence="3" id="KW-1185">Reference proteome</keyword>
<dbReference type="PATRIC" id="fig|1445510.3.peg.5596"/>
<dbReference type="OrthoDB" id="6103842at2"/>
<gene>
    <name evidence="2" type="ORF">YC6258_05633</name>
</gene>
<keyword evidence="1" id="KW-0472">Membrane</keyword>
<organism evidence="2 3">
    <name type="scientific">Gynuella sunshinyii YC6258</name>
    <dbReference type="NCBI Taxonomy" id="1445510"/>
    <lineage>
        <taxon>Bacteria</taxon>
        <taxon>Pseudomonadati</taxon>
        <taxon>Pseudomonadota</taxon>
        <taxon>Gammaproteobacteria</taxon>
        <taxon>Oceanospirillales</taxon>
        <taxon>Saccharospirillaceae</taxon>
        <taxon>Gynuella</taxon>
    </lineage>
</organism>
<evidence type="ECO:0008006" key="4">
    <source>
        <dbReference type="Google" id="ProtNLM"/>
    </source>
</evidence>
<dbReference type="Proteomes" id="UP000032266">
    <property type="component" value="Chromosome"/>
</dbReference>
<dbReference type="KEGG" id="gsn:YC6258_05633"/>
<feature type="transmembrane region" description="Helical" evidence="1">
    <location>
        <begin position="129"/>
        <end position="153"/>
    </location>
</feature>
<evidence type="ECO:0000313" key="2">
    <source>
        <dbReference type="EMBL" id="AJQ97661.1"/>
    </source>
</evidence>
<dbReference type="HOGENOM" id="CLU_1530755_0_0_6"/>
<feature type="transmembrane region" description="Helical" evidence="1">
    <location>
        <begin position="78"/>
        <end position="99"/>
    </location>
</feature>
<reference evidence="2 3" key="1">
    <citation type="submission" date="2014-01" db="EMBL/GenBank/DDBJ databases">
        <title>Full genme sequencing of cellulolytic bacterium Gynuella sunshinyii YC6258T gen. nov., sp. nov.</title>
        <authorList>
            <person name="Khan H."/>
            <person name="Chung E.J."/>
            <person name="Chung Y.R."/>
        </authorList>
    </citation>
    <scope>NUCLEOTIDE SEQUENCE [LARGE SCALE GENOMIC DNA]</scope>
    <source>
        <strain evidence="2 3">YC6258</strain>
    </source>
</reference>
<evidence type="ECO:0000313" key="3">
    <source>
        <dbReference type="Proteomes" id="UP000032266"/>
    </source>
</evidence>
<dbReference type="STRING" id="1445510.YC6258_05633"/>
<name>A0A0C5VU02_9GAMM</name>
<feature type="transmembrane region" description="Helical" evidence="1">
    <location>
        <begin position="105"/>
        <end position="122"/>
    </location>
</feature>
<feature type="transmembrane region" description="Helical" evidence="1">
    <location>
        <begin position="48"/>
        <end position="66"/>
    </location>
</feature>
<evidence type="ECO:0000256" key="1">
    <source>
        <dbReference type="SAM" id="Phobius"/>
    </source>
</evidence>
<proteinExistence type="predicted"/>
<dbReference type="RefSeq" id="WP_044619351.1">
    <property type="nucleotide sequence ID" value="NZ_CP007142.1"/>
</dbReference>
<accession>A0A0C5VU02</accession>
<dbReference type="AlphaFoldDB" id="A0A0C5VU02"/>